<evidence type="ECO:0000313" key="1">
    <source>
        <dbReference type="EMBL" id="MBW0490109.1"/>
    </source>
</evidence>
<reference evidence="1" key="1">
    <citation type="submission" date="2021-03" db="EMBL/GenBank/DDBJ databases">
        <title>Draft genome sequence of rust myrtle Austropuccinia psidii MF-1, a brazilian biotype.</title>
        <authorList>
            <person name="Quecine M.C."/>
            <person name="Pachon D.M.R."/>
            <person name="Bonatelli M.L."/>
            <person name="Correr F.H."/>
            <person name="Franceschini L.M."/>
            <person name="Leite T.F."/>
            <person name="Margarido G.R.A."/>
            <person name="Almeida C.A."/>
            <person name="Ferrarezi J.A."/>
            <person name="Labate C.A."/>
        </authorList>
    </citation>
    <scope>NUCLEOTIDE SEQUENCE</scope>
    <source>
        <strain evidence="1">MF-1</strain>
    </source>
</reference>
<keyword evidence="2" id="KW-1185">Reference proteome</keyword>
<dbReference type="Proteomes" id="UP000765509">
    <property type="component" value="Unassembled WGS sequence"/>
</dbReference>
<dbReference type="AlphaFoldDB" id="A0A9Q3CRM2"/>
<proteinExistence type="predicted"/>
<sequence length="118" mass="13005">MKAFPSANGPKEHKQADRTSLVKLARFPPVSIFPSSQHNEPPIQGSIQASDSQLPYHENGLTCDSEPEVDLTQSMEDPFGKYPFSLFSCYQDLLTPPLTISSLSCHPCSIIIIKDTLV</sequence>
<gene>
    <name evidence="1" type="ORF">O181_029824</name>
</gene>
<protein>
    <submittedName>
        <fullName evidence="1">Uncharacterized protein</fullName>
    </submittedName>
</protein>
<accession>A0A9Q3CRM2</accession>
<evidence type="ECO:0000313" key="2">
    <source>
        <dbReference type="Proteomes" id="UP000765509"/>
    </source>
</evidence>
<name>A0A9Q3CRM2_9BASI</name>
<dbReference type="EMBL" id="AVOT02010413">
    <property type="protein sequence ID" value="MBW0490109.1"/>
    <property type="molecule type" value="Genomic_DNA"/>
</dbReference>
<organism evidence="1 2">
    <name type="scientific">Austropuccinia psidii MF-1</name>
    <dbReference type="NCBI Taxonomy" id="1389203"/>
    <lineage>
        <taxon>Eukaryota</taxon>
        <taxon>Fungi</taxon>
        <taxon>Dikarya</taxon>
        <taxon>Basidiomycota</taxon>
        <taxon>Pucciniomycotina</taxon>
        <taxon>Pucciniomycetes</taxon>
        <taxon>Pucciniales</taxon>
        <taxon>Sphaerophragmiaceae</taxon>
        <taxon>Austropuccinia</taxon>
    </lineage>
</organism>
<comment type="caution">
    <text evidence="1">The sequence shown here is derived from an EMBL/GenBank/DDBJ whole genome shotgun (WGS) entry which is preliminary data.</text>
</comment>